<dbReference type="Pfam" id="PF00076">
    <property type="entry name" value="RRM_1"/>
    <property type="match status" value="1"/>
</dbReference>
<accession>A0A8R1E192</accession>
<reference evidence="5" key="1">
    <citation type="submission" date="2010-08" db="EMBL/GenBank/DDBJ databases">
        <authorList>
            <consortium name="Caenorhabditis japonica Sequencing Consortium"/>
            <person name="Wilson R.K."/>
        </authorList>
    </citation>
    <scope>NUCLEOTIDE SEQUENCE [LARGE SCALE GENOMIC DNA]</scope>
    <source>
        <strain evidence="5">DF5081</strain>
    </source>
</reference>
<feature type="compositionally biased region" description="Gly residues" evidence="2">
    <location>
        <begin position="191"/>
        <end position="200"/>
    </location>
</feature>
<protein>
    <submittedName>
        <fullName evidence="4">RRM domain-containing protein</fullName>
    </submittedName>
</protein>
<sequence length="273" mass="29971">MAPRSPSNSRSPYRNNTRHRSRSASRSVSKSPDYRRDRNSRSRSPRARYDRASRGGGGGNPRDRENPQPSKCLGVFNLSSYTTEKDLRDVFGEFGDIDKAELVYDRPSGHSRGFGFIYYMNVDDATAARDKLCNTDLDGHKIRVDYSFTKRGHSPTPGHYMGDRRGGSHSGGGGFGGGDRHFDRGSRGYGDRYGGGGGGRRSSPDHRRSYGGGGGGGGFRSSDRNGYGGGGRDNRDSGPRRPYDPMNRRRVESYGNGAPSGSMSGSRRRDDRY</sequence>
<dbReference type="Proteomes" id="UP000005237">
    <property type="component" value="Unassembled WGS sequence"/>
</dbReference>
<feature type="compositionally biased region" description="Basic and acidic residues" evidence="2">
    <location>
        <begin position="178"/>
        <end position="190"/>
    </location>
</feature>
<dbReference type="SMART" id="SM00360">
    <property type="entry name" value="RRM"/>
    <property type="match status" value="1"/>
</dbReference>
<feature type="compositionally biased region" description="Low complexity" evidence="2">
    <location>
        <begin position="1"/>
        <end position="15"/>
    </location>
</feature>
<reference evidence="4" key="2">
    <citation type="submission" date="2022-06" db="UniProtKB">
        <authorList>
            <consortium name="EnsemblMetazoa"/>
        </authorList>
    </citation>
    <scope>IDENTIFICATION</scope>
    <source>
        <strain evidence="4">DF5081</strain>
    </source>
</reference>
<dbReference type="InterPro" id="IPR012677">
    <property type="entry name" value="Nucleotide-bd_a/b_plait_sf"/>
</dbReference>
<dbReference type="InterPro" id="IPR035979">
    <property type="entry name" value="RBD_domain_sf"/>
</dbReference>
<keyword evidence="1" id="KW-0694">RNA-binding</keyword>
<dbReference type="SUPFAM" id="SSF54928">
    <property type="entry name" value="RNA-binding domain, RBD"/>
    <property type="match status" value="1"/>
</dbReference>
<dbReference type="CDD" id="cd12363">
    <property type="entry name" value="RRM_TRA2"/>
    <property type="match status" value="1"/>
</dbReference>
<proteinExistence type="predicted"/>
<evidence type="ECO:0000259" key="3">
    <source>
        <dbReference type="PROSITE" id="PS50102"/>
    </source>
</evidence>
<dbReference type="Gene3D" id="3.30.70.330">
    <property type="match status" value="1"/>
</dbReference>
<dbReference type="InterPro" id="IPR050441">
    <property type="entry name" value="RBM"/>
</dbReference>
<evidence type="ECO:0000313" key="5">
    <source>
        <dbReference type="Proteomes" id="UP000005237"/>
    </source>
</evidence>
<feature type="compositionally biased region" description="Basic and acidic residues" evidence="2">
    <location>
        <begin position="232"/>
        <end position="252"/>
    </location>
</feature>
<dbReference type="PANTHER" id="PTHR48034">
    <property type="entry name" value="TRANSFORMER-2 SEX-DETERMINING PROTEIN-RELATED"/>
    <property type="match status" value="1"/>
</dbReference>
<dbReference type="GO" id="GO:0003723">
    <property type="term" value="F:RNA binding"/>
    <property type="evidence" value="ECO:0007669"/>
    <property type="project" value="UniProtKB-UniRule"/>
</dbReference>
<evidence type="ECO:0000313" key="4">
    <source>
        <dbReference type="EnsemblMetazoa" id="CJA17264.1"/>
    </source>
</evidence>
<name>A0A8R1E192_CAEJA</name>
<keyword evidence="5" id="KW-1185">Reference proteome</keyword>
<feature type="compositionally biased region" description="Gly residues" evidence="2">
    <location>
        <begin position="168"/>
        <end position="177"/>
    </location>
</feature>
<evidence type="ECO:0000256" key="2">
    <source>
        <dbReference type="SAM" id="MobiDB-lite"/>
    </source>
</evidence>
<dbReference type="EnsemblMetazoa" id="CJA17264.1">
    <property type="protein sequence ID" value="CJA17264.1"/>
    <property type="gene ID" value="WBGene00136467"/>
</dbReference>
<dbReference type="AlphaFoldDB" id="A0A8R1E192"/>
<dbReference type="PROSITE" id="PS50102">
    <property type="entry name" value="RRM"/>
    <property type="match status" value="1"/>
</dbReference>
<dbReference type="InterPro" id="IPR000504">
    <property type="entry name" value="RRM_dom"/>
</dbReference>
<feature type="compositionally biased region" description="Gly residues" evidence="2">
    <location>
        <begin position="210"/>
        <end position="219"/>
    </location>
</feature>
<organism evidence="4 5">
    <name type="scientific">Caenorhabditis japonica</name>
    <dbReference type="NCBI Taxonomy" id="281687"/>
    <lineage>
        <taxon>Eukaryota</taxon>
        <taxon>Metazoa</taxon>
        <taxon>Ecdysozoa</taxon>
        <taxon>Nematoda</taxon>
        <taxon>Chromadorea</taxon>
        <taxon>Rhabditida</taxon>
        <taxon>Rhabditina</taxon>
        <taxon>Rhabditomorpha</taxon>
        <taxon>Rhabditoidea</taxon>
        <taxon>Rhabditidae</taxon>
        <taxon>Peloderinae</taxon>
        <taxon>Caenorhabditis</taxon>
    </lineage>
</organism>
<evidence type="ECO:0000256" key="1">
    <source>
        <dbReference type="PROSITE-ProRule" id="PRU00176"/>
    </source>
</evidence>
<feature type="region of interest" description="Disordered" evidence="2">
    <location>
        <begin position="148"/>
        <end position="273"/>
    </location>
</feature>
<feature type="domain" description="RRM" evidence="3">
    <location>
        <begin position="71"/>
        <end position="149"/>
    </location>
</feature>
<feature type="region of interest" description="Disordered" evidence="2">
    <location>
        <begin position="1"/>
        <end position="71"/>
    </location>
</feature>